<evidence type="ECO:0000313" key="3">
    <source>
        <dbReference type="EMBL" id="KNB15773.1"/>
    </source>
</evidence>
<dbReference type="AlphaFoldDB" id="A0A0J9VYA6"/>
<gene>
    <name evidence="3" type="ORF">FOXG_14171</name>
</gene>
<sequence length="423" mass="48689">MRDYRIIDWLSKTQPDCHRSDCKGVQLTQQHHSLSPPGTQSTCRKRKRNMSEHSAKRQRVGPSEEDEEDVTNGILETPRANSMLRRGQTTLVSADSQSQTSGRSSPSKQMDALELSDFKWNRQLSIDNPEIPDELYEFLTEMSSCNSGIGIISQSLKAELKERSKTDRSFRTFQDFMFADPNIRDAIGYTPLIDEVEQIVNEARECQQYSHPEASWNGSVHFPLLHRAIYGPRRQQKLVGVMNCTTAKLIKEYLKKNTVPKMVDYTFYIDPSADTPAPAHAIMQLRKILPCSVINHTDYRPLRDRPMAVTVETKRRHVSLEAAELQTGTWHSAHWEFLSRRLEKTGGTFDKLSFLPGILVQGHDWSFVVTTREEGKTVVWLEQKFGYTSDMIGVYKAVWGVQRLAKWVDDVYWPWYKMNVLVV</sequence>
<protein>
    <recommendedName>
        <fullName evidence="2">PD-(D/E)XK nuclease-like domain-containing protein</fullName>
    </recommendedName>
</protein>
<proteinExistence type="predicted"/>
<dbReference type="Pfam" id="PF20516">
    <property type="entry name" value="PDDEXK_12"/>
    <property type="match status" value="1"/>
</dbReference>
<dbReference type="RefSeq" id="XP_018253818.1">
    <property type="nucleotide sequence ID" value="XM_018394236.1"/>
</dbReference>
<evidence type="ECO:0000259" key="2">
    <source>
        <dbReference type="Pfam" id="PF20516"/>
    </source>
</evidence>
<accession>A0A0J9VYA6</accession>
<dbReference type="OrthoDB" id="4161186at2759"/>
<evidence type="ECO:0000256" key="1">
    <source>
        <dbReference type="SAM" id="MobiDB-lite"/>
    </source>
</evidence>
<dbReference type="VEuPathDB" id="FungiDB:FOXG_14171"/>
<name>A0A0J9VYA6_FUSO4</name>
<dbReference type="GeneID" id="28955366"/>
<reference evidence="3 4" key="1">
    <citation type="journal article" date="2010" name="Nature">
        <title>Comparative genomics reveals mobile pathogenicity chromosomes in Fusarium.</title>
        <authorList>
            <person name="Ma L.J."/>
            <person name="van der Does H.C."/>
            <person name="Borkovich K.A."/>
            <person name="Coleman J.J."/>
            <person name="Daboussi M.J."/>
            <person name="Di Pietro A."/>
            <person name="Dufresne M."/>
            <person name="Freitag M."/>
            <person name="Grabherr M."/>
            <person name="Henrissat B."/>
            <person name="Houterman P.M."/>
            <person name="Kang S."/>
            <person name="Shim W.B."/>
            <person name="Woloshuk C."/>
            <person name="Xie X."/>
            <person name="Xu J.R."/>
            <person name="Antoniw J."/>
            <person name="Baker S.E."/>
            <person name="Bluhm B.H."/>
            <person name="Breakspear A."/>
            <person name="Brown D.W."/>
            <person name="Butchko R.A."/>
            <person name="Chapman S."/>
            <person name="Coulson R."/>
            <person name="Coutinho P.M."/>
            <person name="Danchin E.G."/>
            <person name="Diener A."/>
            <person name="Gale L.R."/>
            <person name="Gardiner D.M."/>
            <person name="Goff S."/>
            <person name="Hammond-Kosack K.E."/>
            <person name="Hilburn K."/>
            <person name="Hua-Van A."/>
            <person name="Jonkers W."/>
            <person name="Kazan K."/>
            <person name="Kodira C.D."/>
            <person name="Koehrsen M."/>
            <person name="Kumar L."/>
            <person name="Lee Y.H."/>
            <person name="Li L."/>
            <person name="Manners J.M."/>
            <person name="Miranda-Saavedra D."/>
            <person name="Mukherjee M."/>
            <person name="Park G."/>
            <person name="Park J."/>
            <person name="Park S.Y."/>
            <person name="Proctor R.H."/>
            <person name="Regev A."/>
            <person name="Ruiz-Roldan M.C."/>
            <person name="Sain D."/>
            <person name="Sakthikumar S."/>
            <person name="Sykes S."/>
            <person name="Schwartz D.C."/>
            <person name="Turgeon B.G."/>
            <person name="Wapinski I."/>
            <person name="Yoder O."/>
            <person name="Young S."/>
            <person name="Zeng Q."/>
            <person name="Zhou S."/>
            <person name="Galagan J."/>
            <person name="Cuomo C.A."/>
            <person name="Kistler H.C."/>
            <person name="Rep M."/>
        </authorList>
    </citation>
    <scope>NUCLEOTIDE SEQUENCE [LARGE SCALE GENOMIC DNA]</scope>
    <source>
        <strain evidence="4">4287 / CBS 123668 / FGSC 9935 / NRRL 34936</strain>
    </source>
</reference>
<feature type="compositionally biased region" description="Low complexity" evidence="1">
    <location>
        <begin position="93"/>
        <end position="109"/>
    </location>
</feature>
<dbReference type="Proteomes" id="UP000009097">
    <property type="component" value="Chromosome 14"/>
</dbReference>
<evidence type="ECO:0000313" key="4">
    <source>
        <dbReference type="Proteomes" id="UP000009097"/>
    </source>
</evidence>
<organism evidence="3 4">
    <name type="scientific">Fusarium oxysporum f. sp. lycopersici (strain 4287 / CBS 123668 / FGSC 9935 / NRRL 34936)</name>
    <name type="common">Fusarium vascular wilt of tomato</name>
    <dbReference type="NCBI Taxonomy" id="426428"/>
    <lineage>
        <taxon>Eukaryota</taxon>
        <taxon>Fungi</taxon>
        <taxon>Dikarya</taxon>
        <taxon>Ascomycota</taxon>
        <taxon>Pezizomycotina</taxon>
        <taxon>Sordariomycetes</taxon>
        <taxon>Hypocreomycetidae</taxon>
        <taxon>Hypocreales</taxon>
        <taxon>Nectriaceae</taxon>
        <taxon>Fusarium</taxon>
        <taxon>Fusarium oxysporum species complex</taxon>
    </lineage>
</organism>
<dbReference type="KEGG" id="fox:FOXG_14171"/>
<dbReference type="InterPro" id="IPR046797">
    <property type="entry name" value="PDDEXK_12"/>
</dbReference>
<feature type="region of interest" description="Disordered" evidence="1">
    <location>
        <begin position="28"/>
        <end position="110"/>
    </location>
</feature>
<dbReference type="EMBL" id="DS231717">
    <property type="protein sequence ID" value="KNB15773.1"/>
    <property type="molecule type" value="Genomic_DNA"/>
</dbReference>
<feature type="domain" description="PD-(D/E)XK nuclease-like" evidence="2">
    <location>
        <begin position="161"/>
        <end position="413"/>
    </location>
</feature>
<feature type="compositionally biased region" description="Polar residues" evidence="1">
    <location>
        <begin position="28"/>
        <end position="42"/>
    </location>
</feature>